<dbReference type="STRING" id="1798480.A2851_04965"/>
<dbReference type="Proteomes" id="UP000176863">
    <property type="component" value="Unassembled WGS sequence"/>
</dbReference>
<evidence type="ECO:0000256" key="1">
    <source>
        <dbReference type="ARBA" id="ARBA00022679"/>
    </source>
</evidence>
<protein>
    <recommendedName>
        <fullName evidence="3">Cytidyltransferase-like domain-containing protein</fullName>
    </recommendedName>
</protein>
<evidence type="ECO:0000256" key="2">
    <source>
        <dbReference type="ARBA" id="ARBA00022695"/>
    </source>
</evidence>
<comment type="caution">
    <text evidence="4">The sequence shown here is derived from an EMBL/GenBank/DDBJ whole genome shotgun (WGS) entry which is preliminary data.</text>
</comment>
<dbReference type="Gene3D" id="3.40.50.620">
    <property type="entry name" value="HUPs"/>
    <property type="match status" value="1"/>
</dbReference>
<evidence type="ECO:0000313" key="5">
    <source>
        <dbReference type="Proteomes" id="UP000176863"/>
    </source>
</evidence>
<dbReference type="GO" id="GO:0016779">
    <property type="term" value="F:nucleotidyltransferase activity"/>
    <property type="evidence" value="ECO:0007669"/>
    <property type="project" value="UniProtKB-KW"/>
</dbReference>
<dbReference type="Pfam" id="PF01467">
    <property type="entry name" value="CTP_transf_like"/>
    <property type="match status" value="1"/>
</dbReference>
<accession>A0A1F6CU07</accession>
<evidence type="ECO:0000259" key="3">
    <source>
        <dbReference type="Pfam" id="PF01467"/>
    </source>
</evidence>
<dbReference type="PANTHER" id="PTHR43793">
    <property type="entry name" value="FAD SYNTHASE"/>
    <property type="match status" value="1"/>
</dbReference>
<dbReference type="EMBL" id="MFKT01000029">
    <property type="protein sequence ID" value="OGG52372.1"/>
    <property type="molecule type" value="Genomic_DNA"/>
</dbReference>
<gene>
    <name evidence="4" type="ORF">A2851_04965</name>
</gene>
<sequence length="131" mass="15367">MVFGTFDMVHIGHVDFFRQARSLAKKPHLIVSIARDAVVKRIKGEHSRRNERERRALLERNTLVDEVVLGQEEGYIEHIIEAKPDIIALGYDQKGEYVDRLERDIERTKLKIKIVRLKAFEPEKYKTSKLI</sequence>
<dbReference type="SUPFAM" id="SSF52374">
    <property type="entry name" value="Nucleotidylyl transferase"/>
    <property type="match status" value="1"/>
</dbReference>
<evidence type="ECO:0000313" key="4">
    <source>
        <dbReference type="EMBL" id="OGG52372.1"/>
    </source>
</evidence>
<reference evidence="4 5" key="1">
    <citation type="journal article" date="2016" name="Nat. Commun.">
        <title>Thousands of microbial genomes shed light on interconnected biogeochemical processes in an aquifer system.</title>
        <authorList>
            <person name="Anantharaman K."/>
            <person name="Brown C.T."/>
            <person name="Hug L.A."/>
            <person name="Sharon I."/>
            <person name="Castelle C.J."/>
            <person name="Probst A.J."/>
            <person name="Thomas B.C."/>
            <person name="Singh A."/>
            <person name="Wilkins M.J."/>
            <person name="Karaoz U."/>
            <person name="Brodie E.L."/>
            <person name="Williams K.H."/>
            <person name="Hubbard S.S."/>
            <person name="Banfield J.F."/>
        </authorList>
    </citation>
    <scope>NUCLEOTIDE SEQUENCE [LARGE SCALE GENOMIC DNA]</scope>
</reference>
<dbReference type="InterPro" id="IPR014729">
    <property type="entry name" value="Rossmann-like_a/b/a_fold"/>
</dbReference>
<proteinExistence type="predicted"/>
<dbReference type="NCBIfam" id="TIGR00125">
    <property type="entry name" value="cyt_tran_rel"/>
    <property type="match status" value="1"/>
</dbReference>
<keyword evidence="1" id="KW-0808">Transferase</keyword>
<organism evidence="4 5">
    <name type="scientific">Candidatus Kaiserbacteria bacterium RIFCSPHIGHO2_01_FULL_53_29</name>
    <dbReference type="NCBI Taxonomy" id="1798480"/>
    <lineage>
        <taxon>Bacteria</taxon>
        <taxon>Candidatus Kaiseribacteriota</taxon>
    </lineage>
</organism>
<dbReference type="InterPro" id="IPR050385">
    <property type="entry name" value="Archaeal_FAD_synthase"/>
</dbReference>
<name>A0A1F6CU07_9BACT</name>
<keyword evidence="2" id="KW-0548">Nucleotidyltransferase</keyword>
<dbReference type="AlphaFoldDB" id="A0A1F6CU07"/>
<dbReference type="InterPro" id="IPR004821">
    <property type="entry name" value="Cyt_trans-like"/>
</dbReference>
<dbReference type="PANTHER" id="PTHR43793:SF1">
    <property type="entry name" value="FAD SYNTHASE"/>
    <property type="match status" value="1"/>
</dbReference>
<feature type="domain" description="Cytidyltransferase-like" evidence="3">
    <location>
        <begin position="2"/>
        <end position="130"/>
    </location>
</feature>